<dbReference type="PANTHER" id="PTHR33279">
    <property type="entry name" value="SULFUR CARRIER PROTEIN YEDF-RELATED"/>
    <property type="match status" value="1"/>
</dbReference>
<dbReference type="Gene3D" id="3.30.110.40">
    <property type="entry name" value="TusA-like domain"/>
    <property type="match status" value="1"/>
</dbReference>
<dbReference type="Proteomes" id="UP000004931">
    <property type="component" value="Unassembled WGS sequence"/>
</dbReference>
<organism evidence="3 4">
    <name type="scientific">marine gamma proteobacterium HTCC2143</name>
    <dbReference type="NCBI Taxonomy" id="247633"/>
    <lineage>
        <taxon>Bacteria</taxon>
        <taxon>Pseudomonadati</taxon>
        <taxon>Pseudomonadota</taxon>
        <taxon>Gammaproteobacteria</taxon>
        <taxon>Cellvibrionales</taxon>
        <taxon>Spongiibacteraceae</taxon>
        <taxon>BD1-7 clade</taxon>
    </lineage>
</organism>
<dbReference type="EMBL" id="AAVT01000003">
    <property type="protein sequence ID" value="EAW31573.1"/>
    <property type="molecule type" value="Genomic_DNA"/>
</dbReference>
<dbReference type="OrthoDB" id="9797352at2"/>
<name>A0YCQ4_9GAMM</name>
<evidence type="ECO:0000259" key="2">
    <source>
        <dbReference type="PROSITE" id="PS01148"/>
    </source>
</evidence>
<evidence type="ECO:0000313" key="4">
    <source>
        <dbReference type="Proteomes" id="UP000004931"/>
    </source>
</evidence>
<dbReference type="PROSITE" id="PS01148">
    <property type="entry name" value="UPF0033"/>
    <property type="match status" value="1"/>
</dbReference>
<dbReference type="SUPFAM" id="SSF64307">
    <property type="entry name" value="SirA-like"/>
    <property type="match status" value="1"/>
</dbReference>
<comment type="caution">
    <text evidence="3">The sequence shown here is derived from an EMBL/GenBank/DDBJ whole genome shotgun (WGS) entry which is preliminary data.</text>
</comment>
<protein>
    <recommendedName>
        <fullName evidence="2">UPF0033 domain-containing protein</fullName>
    </recommendedName>
</protein>
<dbReference type="InterPro" id="IPR001455">
    <property type="entry name" value="TusA-like"/>
</dbReference>
<gene>
    <name evidence="3" type="ORF">GP2143_08484</name>
</gene>
<proteinExistence type="inferred from homology"/>
<reference evidence="3 4" key="1">
    <citation type="journal article" date="2010" name="J. Bacteriol.">
        <title>Genome sequence of the oligotrophic marine Gammaproteobacterium HTCC2143, isolated from the Oregon Coast.</title>
        <authorList>
            <person name="Oh H.M."/>
            <person name="Kang I."/>
            <person name="Ferriera S."/>
            <person name="Giovannoni S.J."/>
            <person name="Cho J.C."/>
        </authorList>
    </citation>
    <scope>NUCLEOTIDE SEQUENCE [LARGE SCALE GENOMIC DNA]</scope>
    <source>
        <strain evidence="3 4">HTCC2143</strain>
    </source>
</reference>
<dbReference type="AlphaFoldDB" id="A0YCQ4"/>
<accession>A0YCQ4</accession>
<dbReference type="InterPro" id="IPR036868">
    <property type="entry name" value="TusA-like_sf"/>
</dbReference>
<evidence type="ECO:0000256" key="1">
    <source>
        <dbReference type="ARBA" id="ARBA00008984"/>
    </source>
</evidence>
<evidence type="ECO:0000313" key="3">
    <source>
        <dbReference type="EMBL" id="EAW31573.1"/>
    </source>
</evidence>
<comment type="similarity">
    <text evidence="1">Belongs to the sulfur carrier protein TusA family.</text>
</comment>
<dbReference type="Pfam" id="PF01206">
    <property type="entry name" value="TusA"/>
    <property type="match status" value="1"/>
</dbReference>
<feature type="domain" description="UPF0033" evidence="2">
    <location>
        <begin position="8"/>
        <end position="32"/>
    </location>
</feature>
<dbReference type="PANTHER" id="PTHR33279:SF6">
    <property type="entry name" value="SULFUR CARRIER PROTEIN YEDF-RELATED"/>
    <property type="match status" value="1"/>
</dbReference>
<dbReference type="STRING" id="247633.GP2143_08484"/>
<dbReference type="CDD" id="cd00291">
    <property type="entry name" value="SirA_YedF_YeeD"/>
    <property type="match status" value="1"/>
</dbReference>
<keyword evidence="4" id="KW-1185">Reference proteome</keyword>
<dbReference type="eggNOG" id="COG0425">
    <property type="taxonomic scope" value="Bacteria"/>
</dbReference>
<sequence>MSAITVDVDTTGLMCPLPLLKAKKALNGVDSGDRVRVTSSDQGSWRDFSVFTEQSGHLLLDRSEVGGIYTYLLQKK</sequence>